<protein>
    <submittedName>
        <fullName evidence="1">Uncharacterized protein</fullName>
    </submittedName>
</protein>
<reference evidence="1 2" key="1">
    <citation type="submission" date="2023-07" db="EMBL/GenBank/DDBJ databases">
        <title>Genomic Encyclopedia of Type Strains, Phase IV (KMG-IV): sequencing the most valuable type-strain genomes for metagenomic binning, comparative biology and taxonomic classification.</title>
        <authorList>
            <person name="Goeker M."/>
        </authorList>
    </citation>
    <scope>NUCLEOTIDE SEQUENCE [LARGE SCALE GENOMIC DNA]</scope>
    <source>
        <strain evidence="1 2">DSM 102814</strain>
    </source>
</reference>
<evidence type="ECO:0000313" key="1">
    <source>
        <dbReference type="EMBL" id="MDR6301765.1"/>
    </source>
</evidence>
<comment type="caution">
    <text evidence="1">The sequence shown here is derived from an EMBL/GenBank/DDBJ whole genome shotgun (WGS) entry which is preliminary data.</text>
</comment>
<organism evidence="1 2">
    <name type="scientific">Mesonia maritima</name>
    <dbReference type="NCBI Taxonomy" id="1793873"/>
    <lineage>
        <taxon>Bacteria</taxon>
        <taxon>Pseudomonadati</taxon>
        <taxon>Bacteroidota</taxon>
        <taxon>Flavobacteriia</taxon>
        <taxon>Flavobacteriales</taxon>
        <taxon>Flavobacteriaceae</taxon>
        <taxon>Mesonia</taxon>
    </lineage>
</organism>
<gene>
    <name evidence="1" type="ORF">GGR31_002437</name>
</gene>
<dbReference type="Proteomes" id="UP001257659">
    <property type="component" value="Unassembled WGS sequence"/>
</dbReference>
<dbReference type="EMBL" id="JAVDQA010000008">
    <property type="protein sequence ID" value="MDR6301765.1"/>
    <property type="molecule type" value="Genomic_DNA"/>
</dbReference>
<sequence length="161" mass="18311">MLCPTCHSKITKGDITTEKVKKLKENLKFKNQKIQFISVSVDSKNCGWQSIVNVPNAFKVVGTKSLFPIFNFSFINQTKQTILLTNFAIRVKRLPVGLAGPLVGPPEVLRPVIKYKIKLPLTDKRENILLENEIEVPTSRAFKFQVELYADSMDIFNFPIL</sequence>
<name>A0ABU1K907_9FLAO</name>
<proteinExistence type="predicted"/>
<evidence type="ECO:0000313" key="2">
    <source>
        <dbReference type="Proteomes" id="UP001257659"/>
    </source>
</evidence>
<accession>A0ABU1K907</accession>
<keyword evidence="2" id="KW-1185">Reference proteome</keyword>